<evidence type="ECO:0000313" key="1">
    <source>
        <dbReference type="EMBL" id="XRI75997.1"/>
    </source>
</evidence>
<dbReference type="Proteomes" id="UP000271650">
    <property type="component" value="Chromosome"/>
</dbReference>
<dbReference type="EMBL" id="CP127527">
    <property type="protein sequence ID" value="XRI75997.1"/>
    <property type="molecule type" value="Genomic_DNA"/>
</dbReference>
<protein>
    <submittedName>
        <fullName evidence="1">P27 family phage terminase small subunit</fullName>
    </submittedName>
</protein>
<organism evidence="1 2">
    <name type="scientific">Acidithiobacillus sulfuriphilus</name>
    <dbReference type="NCBI Taxonomy" id="1867749"/>
    <lineage>
        <taxon>Bacteria</taxon>
        <taxon>Pseudomonadati</taxon>
        <taxon>Pseudomonadota</taxon>
        <taxon>Acidithiobacillia</taxon>
        <taxon>Acidithiobacillales</taxon>
        <taxon>Acidithiobacillaceae</taxon>
        <taxon>Acidithiobacillus</taxon>
    </lineage>
</organism>
<keyword evidence="2" id="KW-1185">Reference proteome</keyword>
<reference evidence="1 2" key="1">
    <citation type="journal article" date="2019" name="Int. J. Syst. Evol. Microbiol.">
        <title>Acidithiobacillus sulfuriphilus sp. nov.: an extremely acidophilic sulfur-oxidizing chemolithotroph isolated from a neutral pH environment.</title>
        <authorList>
            <person name="Falagan C."/>
            <person name="Moya-Beltran A."/>
            <person name="Castro M."/>
            <person name="Quatrini R."/>
            <person name="Johnson D.B."/>
        </authorList>
    </citation>
    <scope>NUCLEOTIDE SEQUENCE [LARGE SCALE GENOMIC DNA]</scope>
    <source>
        <strain evidence="1 2">CJ-2</strain>
    </source>
</reference>
<sequence length="49" mass="5468">MRRSPIMNVIRDLAQEMKGYESGMGFTPASRSRVQNARRSDDPWAGIAG</sequence>
<proteinExistence type="predicted"/>
<evidence type="ECO:0000313" key="2">
    <source>
        <dbReference type="Proteomes" id="UP000271650"/>
    </source>
</evidence>
<name>A0ACD5HK55_9PROT</name>
<gene>
    <name evidence="1" type="ORF">EC580_008425</name>
</gene>
<accession>A0ACD5HK55</accession>